<protein>
    <submittedName>
        <fullName evidence="1">Uncharacterized protein</fullName>
    </submittedName>
</protein>
<proteinExistence type="predicted"/>
<reference evidence="1" key="2">
    <citation type="journal article" date="2015" name="Data Brief">
        <title>Shoot transcriptome of the giant reed, Arundo donax.</title>
        <authorList>
            <person name="Barrero R.A."/>
            <person name="Guerrero F.D."/>
            <person name="Moolhuijzen P."/>
            <person name="Goolsby J.A."/>
            <person name="Tidwell J."/>
            <person name="Bellgard S.E."/>
            <person name="Bellgard M.I."/>
        </authorList>
    </citation>
    <scope>NUCLEOTIDE SEQUENCE</scope>
    <source>
        <tissue evidence="1">Shoot tissue taken approximately 20 cm above the soil surface</tissue>
    </source>
</reference>
<evidence type="ECO:0000313" key="1">
    <source>
        <dbReference type="EMBL" id="JAD25802.1"/>
    </source>
</evidence>
<accession>A0A0A8YTA3</accession>
<organism evidence="1">
    <name type="scientific">Arundo donax</name>
    <name type="common">Giant reed</name>
    <name type="synonym">Donax arundinaceus</name>
    <dbReference type="NCBI Taxonomy" id="35708"/>
    <lineage>
        <taxon>Eukaryota</taxon>
        <taxon>Viridiplantae</taxon>
        <taxon>Streptophyta</taxon>
        <taxon>Embryophyta</taxon>
        <taxon>Tracheophyta</taxon>
        <taxon>Spermatophyta</taxon>
        <taxon>Magnoliopsida</taxon>
        <taxon>Liliopsida</taxon>
        <taxon>Poales</taxon>
        <taxon>Poaceae</taxon>
        <taxon>PACMAD clade</taxon>
        <taxon>Arundinoideae</taxon>
        <taxon>Arundineae</taxon>
        <taxon>Arundo</taxon>
    </lineage>
</organism>
<dbReference type="AlphaFoldDB" id="A0A0A8YTA3"/>
<dbReference type="EMBL" id="GBRH01272093">
    <property type="protein sequence ID" value="JAD25802.1"/>
    <property type="molecule type" value="Transcribed_RNA"/>
</dbReference>
<sequence length="18" mass="2035">MILVIDTSLPTKMFSLPE</sequence>
<name>A0A0A8YTA3_ARUDO</name>
<reference evidence="1" key="1">
    <citation type="submission" date="2014-09" db="EMBL/GenBank/DDBJ databases">
        <authorList>
            <person name="Magalhaes I.L.F."/>
            <person name="Oliveira U."/>
            <person name="Santos F.R."/>
            <person name="Vidigal T.H.D.A."/>
            <person name="Brescovit A.D."/>
            <person name="Santos A.J."/>
        </authorList>
    </citation>
    <scope>NUCLEOTIDE SEQUENCE</scope>
    <source>
        <tissue evidence="1">Shoot tissue taken approximately 20 cm above the soil surface</tissue>
    </source>
</reference>